<evidence type="ECO:0000256" key="3">
    <source>
        <dbReference type="ARBA" id="ARBA00005046"/>
    </source>
</evidence>
<dbReference type="RefSeq" id="WP_008540574.1">
    <property type="nucleotide sequence ID" value="NZ_JH604858.1"/>
</dbReference>
<organism evidence="13 14">
    <name type="scientific">Sutterella parvirubra YIT 11816</name>
    <dbReference type="NCBI Taxonomy" id="762967"/>
    <lineage>
        <taxon>Bacteria</taxon>
        <taxon>Pseudomonadati</taxon>
        <taxon>Pseudomonadota</taxon>
        <taxon>Betaproteobacteria</taxon>
        <taxon>Burkholderiales</taxon>
        <taxon>Sutterellaceae</taxon>
        <taxon>Sutterella</taxon>
    </lineage>
</organism>
<keyword evidence="7 11" id="KW-0479">Metal-binding</keyword>
<dbReference type="PATRIC" id="fig|762967.3.peg.166"/>
<feature type="non-terminal residue" evidence="13">
    <location>
        <position position="1"/>
    </location>
</feature>
<evidence type="ECO:0000256" key="5">
    <source>
        <dbReference type="ARBA" id="ARBA00022505"/>
    </source>
</evidence>
<gene>
    <name evidence="13" type="ORF">HMPREF9440_00196</name>
</gene>
<dbReference type="Proteomes" id="UP000004956">
    <property type="component" value="Unassembled WGS sequence"/>
</dbReference>
<dbReference type="Pfam" id="PF03454">
    <property type="entry name" value="MoeA_C"/>
    <property type="match status" value="1"/>
</dbReference>
<dbReference type="HOGENOM" id="CLU_757680_0_0_4"/>
<dbReference type="Gene3D" id="2.170.190.11">
    <property type="entry name" value="Molybdopterin biosynthesis moea protein, domain 3"/>
    <property type="match status" value="1"/>
</dbReference>
<dbReference type="Pfam" id="PF00994">
    <property type="entry name" value="MoCF_biosynth"/>
    <property type="match status" value="1"/>
</dbReference>
<dbReference type="EC" id="2.10.1.1" evidence="11"/>
<accession>H3KBU9</accession>
<dbReference type="InterPro" id="IPR005111">
    <property type="entry name" value="MoeA_C_domain_IV"/>
</dbReference>
<sequence>LCEDVLSPFDVPRFNNSAMDGYAFRGSELKGERVTLALCGTSYAGTPFEGEVPVGACIRIMTGAAVPEGLDTVIPFEDVEATDAAVSFSADAVKPGANVRLLGEEIRRGQVVIPKGAMLTPEALGLAASFGRAALPCASLRVGVFSTGDELREPGEPLGPGQIYASNGYLLEALITRWGHEVVPLGVLPDDETVLEKAIRAAMAECDVLVTTGGVGEGDHDLISRVLGRLGSIEHFHVRMRPGKPLAFGYLDAGHPVFFMGLPGNPVAAAMSSRLFLRPTLARLSGLTDKVERPETVRVVCGKDVRAKASRTDFVRGNFVNGKFEGSPLQSSAMLTSLMKADAVLIVPEGTGTLPAGSEADAFLL</sequence>
<dbReference type="Gene3D" id="3.40.980.10">
    <property type="entry name" value="MoaB/Mog-like domain"/>
    <property type="match status" value="1"/>
</dbReference>
<dbReference type="Gene3D" id="3.90.105.10">
    <property type="entry name" value="Molybdopterin biosynthesis moea protein, domain 2"/>
    <property type="match status" value="1"/>
</dbReference>
<comment type="catalytic activity">
    <reaction evidence="10">
        <text>adenylyl-molybdopterin + molybdate = Mo-molybdopterin + AMP + H(+)</text>
        <dbReference type="Rhea" id="RHEA:35047"/>
        <dbReference type="ChEBI" id="CHEBI:15378"/>
        <dbReference type="ChEBI" id="CHEBI:36264"/>
        <dbReference type="ChEBI" id="CHEBI:62727"/>
        <dbReference type="ChEBI" id="CHEBI:71302"/>
        <dbReference type="ChEBI" id="CHEBI:456215"/>
        <dbReference type="EC" id="2.10.1.1"/>
    </reaction>
</comment>
<reference evidence="13 14" key="1">
    <citation type="submission" date="2011-11" db="EMBL/GenBank/DDBJ databases">
        <authorList>
            <person name="Weinstock G."/>
            <person name="Sodergren E."/>
            <person name="Clifton S."/>
            <person name="Fulton L."/>
            <person name="Fulton B."/>
            <person name="Courtney L."/>
            <person name="Fronick C."/>
            <person name="Harrison M."/>
            <person name="Strong C."/>
            <person name="Farmer C."/>
            <person name="Delahaunty K."/>
            <person name="Markovic C."/>
            <person name="Hall O."/>
            <person name="Minx P."/>
            <person name="Tomlinson C."/>
            <person name="Mitreva M."/>
            <person name="Hou S."/>
            <person name="Chen J."/>
            <person name="Wollam A."/>
            <person name="Pepin K.H."/>
            <person name="Johnson M."/>
            <person name="Bhonagiri V."/>
            <person name="Zhang X."/>
            <person name="Suruliraj S."/>
            <person name="Warren W."/>
            <person name="Chinwalla A."/>
            <person name="Mardis E.R."/>
            <person name="Wilson R.K."/>
        </authorList>
    </citation>
    <scope>NUCLEOTIDE SEQUENCE [LARGE SCALE GENOMIC DNA]</scope>
    <source>
        <strain evidence="13 14">YIT 11816</strain>
    </source>
</reference>
<dbReference type="Gene3D" id="2.40.340.10">
    <property type="entry name" value="MoeA, C-terminal, domain IV"/>
    <property type="match status" value="1"/>
</dbReference>
<comment type="similarity">
    <text evidence="4 11">Belongs to the MoeA family.</text>
</comment>
<evidence type="ECO:0000256" key="10">
    <source>
        <dbReference type="ARBA" id="ARBA00047317"/>
    </source>
</evidence>
<evidence type="ECO:0000256" key="9">
    <source>
        <dbReference type="ARBA" id="ARBA00023150"/>
    </source>
</evidence>
<evidence type="ECO:0000313" key="14">
    <source>
        <dbReference type="Proteomes" id="UP000004956"/>
    </source>
</evidence>
<keyword evidence="9 11" id="KW-0501">Molybdenum cofactor biosynthesis</keyword>
<dbReference type="InterPro" id="IPR036135">
    <property type="entry name" value="MoeA_linker/N_sf"/>
</dbReference>
<protein>
    <recommendedName>
        <fullName evidence="11">Molybdopterin molybdenumtransferase</fullName>
        <ecNumber evidence="11">2.10.1.1</ecNumber>
    </recommendedName>
</protein>
<evidence type="ECO:0000256" key="8">
    <source>
        <dbReference type="ARBA" id="ARBA00022842"/>
    </source>
</evidence>
<dbReference type="InterPro" id="IPR038987">
    <property type="entry name" value="MoeA-like"/>
</dbReference>
<evidence type="ECO:0000256" key="4">
    <source>
        <dbReference type="ARBA" id="ARBA00010763"/>
    </source>
</evidence>
<evidence type="ECO:0000256" key="1">
    <source>
        <dbReference type="ARBA" id="ARBA00001946"/>
    </source>
</evidence>
<evidence type="ECO:0000256" key="6">
    <source>
        <dbReference type="ARBA" id="ARBA00022679"/>
    </source>
</evidence>
<dbReference type="PANTHER" id="PTHR10192">
    <property type="entry name" value="MOLYBDOPTERIN BIOSYNTHESIS PROTEIN"/>
    <property type="match status" value="1"/>
</dbReference>
<dbReference type="GO" id="GO:0046872">
    <property type="term" value="F:metal ion binding"/>
    <property type="evidence" value="ECO:0007669"/>
    <property type="project" value="UniProtKB-UniRule"/>
</dbReference>
<dbReference type="Pfam" id="PF03453">
    <property type="entry name" value="MoeA_N"/>
    <property type="match status" value="1"/>
</dbReference>
<keyword evidence="5 11" id="KW-0500">Molybdenum</keyword>
<dbReference type="PANTHER" id="PTHR10192:SF5">
    <property type="entry name" value="GEPHYRIN"/>
    <property type="match status" value="1"/>
</dbReference>
<dbReference type="NCBIfam" id="TIGR00177">
    <property type="entry name" value="molyb_syn"/>
    <property type="match status" value="1"/>
</dbReference>
<name>H3KBU9_9BURK</name>
<dbReference type="InterPro" id="IPR036425">
    <property type="entry name" value="MoaB/Mog-like_dom_sf"/>
</dbReference>
<dbReference type="AlphaFoldDB" id="H3KBU9"/>
<dbReference type="GO" id="GO:0006777">
    <property type="term" value="P:Mo-molybdopterin cofactor biosynthetic process"/>
    <property type="evidence" value="ECO:0007669"/>
    <property type="project" value="UniProtKB-UniRule"/>
</dbReference>
<evidence type="ECO:0000256" key="7">
    <source>
        <dbReference type="ARBA" id="ARBA00022723"/>
    </source>
</evidence>
<keyword evidence="8 11" id="KW-0460">Magnesium</keyword>
<dbReference type="NCBIfam" id="NF045515">
    <property type="entry name" value="Glp_gephyrin"/>
    <property type="match status" value="1"/>
</dbReference>
<evidence type="ECO:0000256" key="2">
    <source>
        <dbReference type="ARBA" id="ARBA00002901"/>
    </source>
</evidence>
<dbReference type="InterPro" id="IPR001453">
    <property type="entry name" value="MoaB/Mog_dom"/>
</dbReference>
<dbReference type="SUPFAM" id="SSF53218">
    <property type="entry name" value="Molybdenum cofactor biosynthesis proteins"/>
    <property type="match status" value="1"/>
</dbReference>
<dbReference type="OrthoDB" id="9804758at2"/>
<dbReference type="GO" id="GO:0005829">
    <property type="term" value="C:cytosol"/>
    <property type="evidence" value="ECO:0007669"/>
    <property type="project" value="TreeGrafter"/>
</dbReference>
<dbReference type="FunFam" id="3.40.980.10:FF:000004">
    <property type="entry name" value="Molybdopterin molybdenumtransferase"/>
    <property type="match status" value="1"/>
</dbReference>
<dbReference type="SUPFAM" id="SSF63882">
    <property type="entry name" value="MoeA N-terminal region -like"/>
    <property type="match status" value="1"/>
</dbReference>
<dbReference type="SUPFAM" id="SSF63867">
    <property type="entry name" value="MoeA C-terminal domain-like"/>
    <property type="match status" value="1"/>
</dbReference>
<dbReference type="UniPathway" id="UPA00344"/>
<evidence type="ECO:0000256" key="11">
    <source>
        <dbReference type="RuleBase" id="RU365090"/>
    </source>
</evidence>
<dbReference type="CDD" id="cd00887">
    <property type="entry name" value="MoeA"/>
    <property type="match status" value="1"/>
</dbReference>
<proteinExistence type="inferred from homology"/>
<comment type="pathway">
    <text evidence="3 11">Cofactor biosynthesis; molybdopterin biosynthesis.</text>
</comment>
<feature type="domain" description="MoaB/Mog" evidence="12">
    <location>
        <begin position="143"/>
        <end position="283"/>
    </location>
</feature>
<dbReference type="EMBL" id="AFBQ01000025">
    <property type="protein sequence ID" value="EHY32402.1"/>
    <property type="molecule type" value="Genomic_DNA"/>
</dbReference>
<dbReference type="SMART" id="SM00852">
    <property type="entry name" value="MoCF_biosynth"/>
    <property type="match status" value="1"/>
</dbReference>
<keyword evidence="14" id="KW-1185">Reference proteome</keyword>
<dbReference type="GO" id="GO:0061599">
    <property type="term" value="F:molybdopterin molybdotransferase activity"/>
    <property type="evidence" value="ECO:0007669"/>
    <property type="project" value="UniProtKB-UniRule"/>
</dbReference>
<comment type="caution">
    <text evidence="13">The sequence shown here is derived from an EMBL/GenBank/DDBJ whole genome shotgun (WGS) entry which is preliminary data.</text>
</comment>
<evidence type="ECO:0000313" key="13">
    <source>
        <dbReference type="EMBL" id="EHY32402.1"/>
    </source>
</evidence>
<comment type="cofactor">
    <cofactor evidence="1 11">
        <name>Mg(2+)</name>
        <dbReference type="ChEBI" id="CHEBI:18420"/>
    </cofactor>
</comment>
<dbReference type="InterPro" id="IPR036688">
    <property type="entry name" value="MoeA_C_domain_IV_sf"/>
</dbReference>
<dbReference type="InterPro" id="IPR005110">
    <property type="entry name" value="MoeA_linker/N"/>
</dbReference>
<evidence type="ECO:0000259" key="12">
    <source>
        <dbReference type="SMART" id="SM00852"/>
    </source>
</evidence>
<keyword evidence="6 11" id="KW-0808">Transferase</keyword>
<comment type="function">
    <text evidence="2 11">Catalyzes the insertion of molybdate into adenylated molybdopterin with the concomitant release of AMP.</text>
</comment>